<evidence type="ECO:0000256" key="5">
    <source>
        <dbReference type="ARBA" id="ARBA00022801"/>
    </source>
</evidence>
<dbReference type="InterPro" id="IPR030395">
    <property type="entry name" value="GP_PDE_dom"/>
</dbReference>
<evidence type="ECO:0000256" key="4">
    <source>
        <dbReference type="ARBA" id="ARBA00022798"/>
    </source>
</evidence>
<dbReference type="EC" id="3.1.4.46" evidence="2"/>
<reference evidence="9" key="1">
    <citation type="submission" date="2021-04" db="EMBL/GenBank/DDBJ databases">
        <title>The complete genome sequence of Caulobacter sp. S6.</title>
        <authorList>
            <person name="Tang Y."/>
            <person name="Ouyang W."/>
            <person name="Liu Q."/>
            <person name="Huang B."/>
            <person name="Guo Z."/>
            <person name="Lei P."/>
        </authorList>
    </citation>
    <scope>NUCLEOTIDE SEQUENCE</scope>
    <source>
        <strain evidence="9">S6</strain>
    </source>
</reference>
<dbReference type="InterPro" id="IPR006311">
    <property type="entry name" value="TAT_signal"/>
</dbReference>
<comment type="catalytic activity">
    <reaction evidence="6">
        <text>a sn-glycero-3-phosphodiester + H2O = an alcohol + sn-glycerol 3-phosphate + H(+)</text>
        <dbReference type="Rhea" id="RHEA:12969"/>
        <dbReference type="ChEBI" id="CHEBI:15377"/>
        <dbReference type="ChEBI" id="CHEBI:15378"/>
        <dbReference type="ChEBI" id="CHEBI:30879"/>
        <dbReference type="ChEBI" id="CHEBI:57597"/>
        <dbReference type="ChEBI" id="CHEBI:83408"/>
        <dbReference type="EC" id="3.1.4.46"/>
    </reaction>
</comment>
<evidence type="ECO:0000313" key="10">
    <source>
        <dbReference type="Proteomes" id="UP000676409"/>
    </source>
</evidence>
<comment type="similarity">
    <text evidence="1">Belongs to the glycerophosphoryl diester phosphodiesterase family.</text>
</comment>
<dbReference type="GO" id="GO:0006071">
    <property type="term" value="P:glycerol metabolic process"/>
    <property type="evidence" value="ECO:0007669"/>
    <property type="project" value="UniProtKB-KW"/>
</dbReference>
<dbReference type="Gene3D" id="3.20.20.190">
    <property type="entry name" value="Phosphatidylinositol (PI) phosphodiesterase"/>
    <property type="match status" value="1"/>
</dbReference>
<dbReference type="EMBL" id="CP073078">
    <property type="protein sequence ID" value="QUD88308.1"/>
    <property type="molecule type" value="Genomic_DNA"/>
</dbReference>
<dbReference type="InterPro" id="IPR017946">
    <property type="entry name" value="PLC-like_Pdiesterase_TIM-brl"/>
</dbReference>
<dbReference type="GO" id="GO:0042597">
    <property type="term" value="C:periplasmic space"/>
    <property type="evidence" value="ECO:0007669"/>
    <property type="project" value="TreeGrafter"/>
</dbReference>
<evidence type="ECO:0000256" key="7">
    <source>
        <dbReference type="SAM" id="MobiDB-lite"/>
    </source>
</evidence>
<dbReference type="PROSITE" id="PS51704">
    <property type="entry name" value="GP_PDE"/>
    <property type="match status" value="1"/>
</dbReference>
<keyword evidence="3" id="KW-0732">Signal</keyword>
<proteinExistence type="inferred from homology"/>
<evidence type="ECO:0000259" key="8">
    <source>
        <dbReference type="PROSITE" id="PS51704"/>
    </source>
</evidence>
<dbReference type="Pfam" id="PF03009">
    <property type="entry name" value="GDPD"/>
    <property type="match status" value="1"/>
</dbReference>
<dbReference type="Proteomes" id="UP000676409">
    <property type="component" value="Chromosome"/>
</dbReference>
<keyword evidence="10" id="KW-1185">Reference proteome</keyword>
<evidence type="ECO:0000256" key="2">
    <source>
        <dbReference type="ARBA" id="ARBA00012247"/>
    </source>
</evidence>
<evidence type="ECO:0000256" key="3">
    <source>
        <dbReference type="ARBA" id="ARBA00022729"/>
    </source>
</evidence>
<dbReference type="GO" id="GO:0008889">
    <property type="term" value="F:glycerophosphodiester phosphodiesterase activity"/>
    <property type="evidence" value="ECO:0007669"/>
    <property type="project" value="UniProtKB-EC"/>
</dbReference>
<dbReference type="PANTHER" id="PTHR43620:SF7">
    <property type="entry name" value="GLYCEROPHOSPHODIESTER PHOSPHODIESTERASE GDPD5-RELATED"/>
    <property type="match status" value="1"/>
</dbReference>
<gene>
    <name evidence="9" type="ORF">KCG34_25320</name>
</gene>
<accession>A0A975IUZ2</accession>
<evidence type="ECO:0000313" key="9">
    <source>
        <dbReference type="EMBL" id="QUD88308.1"/>
    </source>
</evidence>
<keyword evidence="4" id="KW-0319">Glycerol metabolism</keyword>
<dbReference type="PANTHER" id="PTHR43620">
    <property type="entry name" value="GLYCEROPHOSPHORYL DIESTER PHOSPHODIESTERASE"/>
    <property type="match status" value="1"/>
</dbReference>
<organism evidence="9 10">
    <name type="scientific">Phenylobacterium montanum</name>
    <dbReference type="NCBI Taxonomy" id="2823693"/>
    <lineage>
        <taxon>Bacteria</taxon>
        <taxon>Pseudomonadati</taxon>
        <taxon>Pseudomonadota</taxon>
        <taxon>Alphaproteobacteria</taxon>
        <taxon>Caulobacterales</taxon>
        <taxon>Caulobacteraceae</taxon>
        <taxon>Phenylobacterium</taxon>
    </lineage>
</organism>
<protein>
    <recommendedName>
        <fullName evidence="2">glycerophosphodiester phosphodiesterase</fullName>
        <ecNumber evidence="2">3.1.4.46</ecNumber>
    </recommendedName>
</protein>
<name>A0A975IUZ2_9CAUL</name>
<feature type="domain" description="GP-PDE" evidence="8">
    <location>
        <begin position="61"/>
        <end position="386"/>
    </location>
</feature>
<evidence type="ECO:0000256" key="1">
    <source>
        <dbReference type="ARBA" id="ARBA00007277"/>
    </source>
</evidence>
<dbReference type="AlphaFoldDB" id="A0A975IUZ2"/>
<keyword evidence="5" id="KW-0378">Hydrolase</keyword>
<dbReference type="CDD" id="cd08602">
    <property type="entry name" value="GDPD_ScGlpQ1_like"/>
    <property type="match status" value="1"/>
</dbReference>
<evidence type="ECO:0000256" key="6">
    <source>
        <dbReference type="ARBA" id="ARBA00047512"/>
    </source>
</evidence>
<dbReference type="KEGG" id="caul:KCG34_25320"/>
<feature type="region of interest" description="Disordered" evidence="7">
    <location>
        <begin position="1"/>
        <end position="20"/>
    </location>
</feature>
<dbReference type="SUPFAM" id="SSF51695">
    <property type="entry name" value="PLC-like phosphodiesterases"/>
    <property type="match status" value="1"/>
</dbReference>
<sequence>MSPPPGASSTKPWPAEPRRIPDRGAVRLLTRRTVVSTAGALGAAAAIGAGPAVAKKARRKPIVIAHRGCSGERPEESRLAYELAIDEGADFIEPDLCPTKDGHLVCRHEPEIGGTTDVAHHPEFADRKKTLVIDGESITGWFTQDFTLEELKTLRCRERLPEIRPDSAKFDGQAPILTYQEVVDIARAGTRRTGRTVGTYPEMKHPTFFASIGLPLEHRLAHLLKINNLSSRSAPVFVQCFEVGALKTFSHLSAAPRVQLIDNEGGPADLPKLTYAEMVTPAGLKQVRAYADAIGPNQAMVLDFNAQPKPKPTSLVADAHKAGVMVHSWTARKENFFLPKSLQIGDPAAPDFARQTGDIDYLLGALYATGIDGVFSDFSSLNLKARNAYLASRAHA</sequence>
<dbReference type="PROSITE" id="PS51318">
    <property type="entry name" value="TAT"/>
    <property type="match status" value="1"/>
</dbReference>
<dbReference type="GO" id="GO:0006629">
    <property type="term" value="P:lipid metabolic process"/>
    <property type="evidence" value="ECO:0007669"/>
    <property type="project" value="InterPro"/>
</dbReference>